<dbReference type="VEuPathDB" id="FungiDB:SJAG_00631"/>
<evidence type="ECO:0000256" key="3">
    <source>
        <dbReference type="ARBA" id="ARBA00022692"/>
    </source>
</evidence>
<dbReference type="Proteomes" id="UP000001744">
    <property type="component" value="Unassembled WGS sequence"/>
</dbReference>
<dbReference type="PANTHER" id="PTHR11266:SF50">
    <property type="entry name" value="VACUOLAR MEMBRANE PROTEIN YOR292C"/>
    <property type="match status" value="1"/>
</dbReference>
<dbReference type="OrthoDB" id="10267969at2759"/>
<evidence type="ECO:0000256" key="5">
    <source>
        <dbReference type="ARBA" id="ARBA00023136"/>
    </source>
</evidence>
<dbReference type="PANTHER" id="PTHR11266">
    <property type="entry name" value="PEROXISOMAL MEMBRANE PROTEIN 2, PXMP2 MPV17"/>
    <property type="match status" value="1"/>
</dbReference>
<dbReference type="JaponicusDB" id="SJAG_00631">
    <property type="gene designation" value="sym1"/>
</dbReference>
<name>B6JW61_SCHJY</name>
<dbReference type="STRING" id="402676.B6JW61"/>
<dbReference type="GO" id="GO:0016020">
    <property type="term" value="C:membrane"/>
    <property type="evidence" value="ECO:0007669"/>
    <property type="project" value="UniProtKB-SubCell"/>
</dbReference>
<keyword evidence="9" id="KW-1185">Reference proteome</keyword>
<dbReference type="AlphaFoldDB" id="B6JW61"/>
<dbReference type="RefSeq" id="XP_002171905.1">
    <property type="nucleotide sequence ID" value="XM_002171869.2"/>
</dbReference>
<reference evidence="7 9" key="1">
    <citation type="journal article" date="2011" name="Science">
        <title>Comparative functional genomics of the fission yeasts.</title>
        <authorList>
            <person name="Rhind N."/>
            <person name="Chen Z."/>
            <person name="Yassour M."/>
            <person name="Thompson D.A."/>
            <person name="Haas B.J."/>
            <person name="Habib N."/>
            <person name="Wapinski I."/>
            <person name="Roy S."/>
            <person name="Lin M.F."/>
            <person name="Heiman D.I."/>
            <person name="Young S.K."/>
            <person name="Furuya K."/>
            <person name="Guo Y."/>
            <person name="Pidoux A."/>
            <person name="Chen H.M."/>
            <person name="Robbertse B."/>
            <person name="Goldberg J.M."/>
            <person name="Aoki K."/>
            <person name="Bayne E.H."/>
            <person name="Berlin A.M."/>
            <person name="Desjardins C.A."/>
            <person name="Dobbs E."/>
            <person name="Dukaj L."/>
            <person name="Fan L."/>
            <person name="FitzGerald M.G."/>
            <person name="French C."/>
            <person name="Gujja S."/>
            <person name="Hansen K."/>
            <person name="Keifenheim D."/>
            <person name="Levin J.Z."/>
            <person name="Mosher R.A."/>
            <person name="Mueller C.A."/>
            <person name="Pfiffner J."/>
            <person name="Priest M."/>
            <person name="Russ C."/>
            <person name="Smialowska A."/>
            <person name="Swoboda P."/>
            <person name="Sykes S.M."/>
            <person name="Vaughn M."/>
            <person name="Vengrova S."/>
            <person name="Yoder R."/>
            <person name="Zeng Q."/>
            <person name="Allshire R."/>
            <person name="Baulcombe D."/>
            <person name="Birren B.W."/>
            <person name="Brown W."/>
            <person name="Ekwall K."/>
            <person name="Kellis M."/>
            <person name="Leatherwood J."/>
            <person name="Levin H."/>
            <person name="Margalit H."/>
            <person name="Martienssen R."/>
            <person name="Nieduszynski C.A."/>
            <person name="Spatafora J.W."/>
            <person name="Friedman N."/>
            <person name="Dalgaard J.Z."/>
            <person name="Baumann P."/>
            <person name="Niki H."/>
            <person name="Regev A."/>
            <person name="Nusbaum C."/>
        </authorList>
    </citation>
    <scope>NUCLEOTIDE SEQUENCE [LARGE SCALE GENOMIC DNA]</scope>
    <source>
        <strain evidence="9">yFS275 / FY16936</strain>
    </source>
</reference>
<keyword evidence="4 6" id="KW-1133">Transmembrane helix</keyword>
<evidence type="ECO:0000313" key="8">
    <source>
        <dbReference type="JaponicusDB" id="SJAG_00631"/>
    </source>
</evidence>
<accession>B6JW61</accession>
<dbReference type="OMA" id="FMGITEC"/>
<feature type="transmembrane region" description="Helical" evidence="6">
    <location>
        <begin position="193"/>
        <end position="211"/>
    </location>
</feature>
<evidence type="ECO:0000313" key="9">
    <source>
        <dbReference type="Proteomes" id="UP000001744"/>
    </source>
</evidence>
<organism evidence="7 9">
    <name type="scientific">Schizosaccharomyces japonicus (strain yFS275 / FY16936)</name>
    <name type="common">Fission yeast</name>
    <dbReference type="NCBI Taxonomy" id="402676"/>
    <lineage>
        <taxon>Eukaryota</taxon>
        <taxon>Fungi</taxon>
        <taxon>Dikarya</taxon>
        <taxon>Ascomycota</taxon>
        <taxon>Taphrinomycotina</taxon>
        <taxon>Schizosaccharomycetes</taxon>
        <taxon>Schizosaccharomycetales</taxon>
        <taxon>Schizosaccharomycetaceae</taxon>
        <taxon>Schizosaccharomyces</taxon>
    </lineage>
</organism>
<sequence>MAPPLSLIAALGVNAFVLLQLTRLFETTYAIRPLLTLGLLNASLAAFSDIIAQAIDMYKSQKLKDGALMEKYGQSSFTTSSRPQSLDGMRLVRLAFYGLAYTPVQVTWFAKLSTWFPDSAGKMASVCRVLMDQALFAPIGIFVFLSYMSLVECRPLSQLRSVLRKQYVSILKANYLLWPVAQLVNFCFIPLKYQVLFVNMIAVFWTTFLSLKNNTRH</sequence>
<comment type="similarity">
    <text evidence="2 6">Belongs to the peroxisomal membrane protein PXMP2/4 family.</text>
</comment>
<keyword evidence="5 6" id="KW-0472">Membrane</keyword>
<dbReference type="EMBL" id="KE651166">
    <property type="protein sequence ID" value="EEB05612.1"/>
    <property type="molecule type" value="Genomic_DNA"/>
</dbReference>
<evidence type="ECO:0000256" key="4">
    <source>
        <dbReference type="ARBA" id="ARBA00022989"/>
    </source>
</evidence>
<feature type="transmembrane region" description="Helical" evidence="6">
    <location>
        <begin position="31"/>
        <end position="52"/>
    </location>
</feature>
<dbReference type="HOGENOM" id="CLU_049109_8_0_1"/>
<protein>
    <submittedName>
        <fullName evidence="7">Mvp17/PMP22 family protein 2</fullName>
    </submittedName>
</protein>
<keyword evidence="3 6" id="KW-0812">Transmembrane</keyword>
<dbReference type="GO" id="GO:0005739">
    <property type="term" value="C:mitochondrion"/>
    <property type="evidence" value="ECO:0000318"/>
    <property type="project" value="GO_Central"/>
</dbReference>
<dbReference type="InterPro" id="IPR007248">
    <property type="entry name" value="Mpv17_PMP22"/>
</dbReference>
<evidence type="ECO:0000256" key="1">
    <source>
        <dbReference type="ARBA" id="ARBA00004141"/>
    </source>
</evidence>
<feature type="transmembrane region" description="Helical" evidence="6">
    <location>
        <begin position="91"/>
        <end position="110"/>
    </location>
</feature>
<gene>
    <name evidence="8" type="primary">sym1</name>
    <name evidence="7" type="ORF">SJAG_00631</name>
</gene>
<dbReference type="GO" id="GO:0005737">
    <property type="term" value="C:cytoplasm"/>
    <property type="evidence" value="ECO:0000318"/>
    <property type="project" value="GO_Central"/>
</dbReference>
<dbReference type="Pfam" id="PF04117">
    <property type="entry name" value="Mpv17_PMP22"/>
    <property type="match status" value="1"/>
</dbReference>
<evidence type="ECO:0000256" key="2">
    <source>
        <dbReference type="ARBA" id="ARBA00006824"/>
    </source>
</evidence>
<comment type="subcellular location">
    <subcellularLocation>
        <location evidence="1">Membrane</location>
        <topology evidence="1">Multi-pass membrane protein</topology>
    </subcellularLocation>
</comment>
<dbReference type="eggNOG" id="KOG1944">
    <property type="taxonomic scope" value="Eukaryota"/>
</dbReference>
<evidence type="ECO:0000256" key="6">
    <source>
        <dbReference type="RuleBase" id="RU363053"/>
    </source>
</evidence>
<proteinExistence type="inferred from homology"/>
<dbReference type="GeneID" id="7050671"/>
<evidence type="ECO:0000313" key="7">
    <source>
        <dbReference type="EMBL" id="EEB05612.1"/>
    </source>
</evidence>
<feature type="transmembrane region" description="Helical" evidence="6">
    <location>
        <begin position="130"/>
        <end position="150"/>
    </location>
</feature>